<feature type="region of interest" description="Disordered" evidence="1">
    <location>
        <begin position="145"/>
        <end position="180"/>
    </location>
</feature>
<feature type="region of interest" description="Disordered" evidence="1">
    <location>
        <begin position="23"/>
        <end position="97"/>
    </location>
</feature>
<feature type="region of interest" description="Disordered" evidence="1">
    <location>
        <begin position="303"/>
        <end position="322"/>
    </location>
</feature>
<dbReference type="AlphaFoldDB" id="A0AAN8N3W7"/>
<feature type="compositionally biased region" description="Basic and acidic residues" evidence="1">
    <location>
        <begin position="383"/>
        <end position="394"/>
    </location>
</feature>
<proteinExistence type="predicted"/>
<feature type="compositionally biased region" description="Polar residues" evidence="1">
    <location>
        <begin position="85"/>
        <end position="97"/>
    </location>
</feature>
<evidence type="ECO:0000256" key="1">
    <source>
        <dbReference type="SAM" id="MobiDB-lite"/>
    </source>
</evidence>
<feature type="compositionally biased region" description="Basic and acidic residues" evidence="1">
    <location>
        <begin position="64"/>
        <end position="75"/>
    </location>
</feature>
<comment type="caution">
    <text evidence="2">The sequence shown here is derived from an EMBL/GenBank/DDBJ whole genome shotgun (WGS) entry which is preliminary data.</text>
</comment>
<reference evidence="2 3" key="1">
    <citation type="submission" date="2019-10" db="EMBL/GenBank/DDBJ databases">
        <authorList>
            <person name="Palmer J.M."/>
        </authorList>
    </citation>
    <scope>NUCLEOTIDE SEQUENCE [LARGE SCALE GENOMIC DNA]</scope>
    <source>
        <strain evidence="2 3">TWF506</strain>
    </source>
</reference>
<sequence>MSSPETRGSTAAAAAAIRGQNYYSQSSSSYGPMGSRKLSLFPATPSRCSSRASSVRYGFPTRASELRSIHQDDSGSARFSRSRVVRTQSSASTITPQRPTFGVARSASINLKRRGSQSYLRRTQSLYERGEPAYVEQPFRMEEKPGFLPASSRPGRSPALPMPRTLRDPDALGTKKAQGPGRRFPVSLRINLFEKARWLGRRVSQSFRRSMVPIKNVPTQQVHSETKHYGLSSYQQSSGYSDEGSQYADTVIHHRFWENQSYTASIDNQEDYFTRAPPSEVDGVSPSTPVRMTAVVEPILEVEEPEPVREGQRGFTPFTQPADLKGVDSRRVYSALMKSLTQKFSNRAPANETIAEESEPQDEEPRPGQPSNENARPPSSKVSMEKSPENRKPLCEIVPRTNIDVVEEEEDTTAPPTPIINIGVKRIRSDDALFSQIAQQHEVWQEEATGGNNDGAVPVGALRQLSISNVEKEKDDMAGQARYRTASGKLQENILKDEGGSETDEREKVNDDGMEPVFI</sequence>
<feature type="region of interest" description="Disordered" evidence="1">
    <location>
        <begin position="344"/>
        <end position="396"/>
    </location>
</feature>
<feature type="compositionally biased region" description="Basic and acidic residues" evidence="1">
    <location>
        <begin position="494"/>
        <end position="511"/>
    </location>
</feature>
<protein>
    <submittedName>
        <fullName evidence="2">Uncharacterized protein</fullName>
    </submittedName>
</protein>
<accession>A0AAN8N3W7</accession>
<organism evidence="2 3">
    <name type="scientific">Arthrobotrys conoides</name>
    <dbReference type="NCBI Taxonomy" id="74498"/>
    <lineage>
        <taxon>Eukaryota</taxon>
        <taxon>Fungi</taxon>
        <taxon>Dikarya</taxon>
        <taxon>Ascomycota</taxon>
        <taxon>Pezizomycotina</taxon>
        <taxon>Orbiliomycetes</taxon>
        <taxon>Orbiliales</taxon>
        <taxon>Orbiliaceae</taxon>
        <taxon>Arthrobotrys</taxon>
    </lineage>
</organism>
<evidence type="ECO:0000313" key="2">
    <source>
        <dbReference type="EMBL" id="KAK6500633.1"/>
    </source>
</evidence>
<name>A0AAN8N3W7_9PEZI</name>
<evidence type="ECO:0000313" key="3">
    <source>
        <dbReference type="Proteomes" id="UP001307849"/>
    </source>
</evidence>
<gene>
    <name evidence="2" type="ORF">TWF506_003401</name>
</gene>
<dbReference type="Proteomes" id="UP001307849">
    <property type="component" value="Unassembled WGS sequence"/>
</dbReference>
<dbReference type="EMBL" id="JAVHJM010000012">
    <property type="protein sequence ID" value="KAK6500633.1"/>
    <property type="molecule type" value="Genomic_DNA"/>
</dbReference>
<feature type="region of interest" description="Disordered" evidence="1">
    <location>
        <begin position="492"/>
        <end position="519"/>
    </location>
</feature>
<keyword evidence="3" id="KW-1185">Reference proteome</keyword>